<accession>A0A6I2MDK4</accession>
<dbReference type="InterPro" id="IPR036237">
    <property type="entry name" value="Xyl_isomerase-like_sf"/>
</dbReference>
<dbReference type="Proteomes" id="UP000441585">
    <property type="component" value="Unassembled WGS sequence"/>
</dbReference>
<proteinExistence type="predicted"/>
<dbReference type="RefSeq" id="WP_154319468.1">
    <property type="nucleotide sequence ID" value="NZ_CAJGAA010000005.1"/>
</dbReference>
<keyword evidence="1" id="KW-0413">Isomerase</keyword>
<comment type="caution">
    <text evidence="1">The sequence shown here is derived from an EMBL/GenBank/DDBJ whole genome shotgun (WGS) entry which is preliminary data.</text>
</comment>
<protein>
    <submittedName>
        <fullName evidence="1">Sugar phosphate isomerase/epimerase</fullName>
    </submittedName>
</protein>
<dbReference type="GO" id="GO:0016853">
    <property type="term" value="F:isomerase activity"/>
    <property type="evidence" value="ECO:0007669"/>
    <property type="project" value="UniProtKB-KW"/>
</dbReference>
<dbReference type="Gene3D" id="3.20.20.150">
    <property type="entry name" value="Divalent-metal-dependent TIM barrel enzymes"/>
    <property type="match status" value="1"/>
</dbReference>
<evidence type="ECO:0000313" key="2">
    <source>
        <dbReference type="Proteomes" id="UP000441585"/>
    </source>
</evidence>
<name>A0A6I2MDK4_9BACI</name>
<dbReference type="EMBL" id="WKKF01000012">
    <property type="protein sequence ID" value="MRX56415.1"/>
    <property type="molecule type" value="Genomic_DNA"/>
</dbReference>
<evidence type="ECO:0000313" key="1">
    <source>
        <dbReference type="EMBL" id="MRX56415.1"/>
    </source>
</evidence>
<dbReference type="SUPFAM" id="SSF51658">
    <property type="entry name" value="Xylose isomerase-like"/>
    <property type="match status" value="1"/>
</dbReference>
<gene>
    <name evidence="1" type="ORF">GJU41_20865</name>
</gene>
<keyword evidence="2" id="KW-1185">Reference proteome</keyword>
<reference evidence="1 2" key="1">
    <citation type="submission" date="2019-11" db="EMBL/GenBank/DDBJ databases">
        <title>Bacillus idriensis genome.</title>
        <authorList>
            <person name="Konopka E.N."/>
            <person name="Newman J.D."/>
        </authorList>
    </citation>
    <scope>NUCLEOTIDE SEQUENCE [LARGE SCALE GENOMIC DNA]</scope>
    <source>
        <strain evidence="1 2">DSM 19097</strain>
    </source>
</reference>
<sequence length="259" mass="29414">MNHVIIPLNAFDRKEVLENGQLSYISMIKESGAYGAEIRRELFSEQQLPLKQMREVREGSLFTVYSAPVELWKMNGSLNEDEILEINEEALLLGARWVKVSLGHYIKGVSDLEKLNQLLKQFDSMELLIENDQTVHGGNAEILRSFFESACIAGVPVKMTFDTGNWLYTNENPIEAFGMLKDYIAYLHLKNVVPSGNGFISTELTNSETADWRKIAEQLPVNLPKALEFPIHPISRLKEFIEMVHPNKTNRKGEAVCKS</sequence>
<dbReference type="AlphaFoldDB" id="A0A6I2MDK4"/>
<organism evidence="1 2">
    <name type="scientific">Metabacillus idriensis</name>
    <dbReference type="NCBI Taxonomy" id="324768"/>
    <lineage>
        <taxon>Bacteria</taxon>
        <taxon>Bacillati</taxon>
        <taxon>Bacillota</taxon>
        <taxon>Bacilli</taxon>
        <taxon>Bacillales</taxon>
        <taxon>Bacillaceae</taxon>
        <taxon>Metabacillus</taxon>
    </lineage>
</organism>